<dbReference type="PRINTS" id="PR00385">
    <property type="entry name" value="P450"/>
</dbReference>
<dbReference type="Pfam" id="PF00067">
    <property type="entry name" value="p450"/>
    <property type="match status" value="1"/>
</dbReference>
<dbReference type="InterPro" id="IPR036396">
    <property type="entry name" value="Cyt_P450_sf"/>
</dbReference>
<keyword evidence="5 7" id="KW-0408">Iron</keyword>
<keyword evidence="9" id="KW-0472">Membrane</keyword>
<comment type="caution">
    <text evidence="10">The sequence shown here is derived from an EMBL/GenBank/DDBJ whole genome shotgun (WGS) entry which is preliminary data.</text>
</comment>
<evidence type="ECO:0000256" key="4">
    <source>
        <dbReference type="ARBA" id="ARBA00023002"/>
    </source>
</evidence>
<evidence type="ECO:0000256" key="5">
    <source>
        <dbReference type="ARBA" id="ARBA00023004"/>
    </source>
</evidence>
<reference evidence="10" key="1">
    <citation type="journal article" date="2019" name="Beilstein J. Org. Chem.">
        <title>Nanangenines: drimane sesquiterpenoids as the dominant metabolite cohort of a novel Australian fungus, Aspergillus nanangensis.</title>
        <authorList>
            <person name="Lacey H.J."/>
            <person name="Gilchrist C.L.M."/>
            <person name="Crombie A."/>
            <person name="Kalaitzis J.A."/>
            <person name="Vuong D."/>
            <person name="Rutledge P.J."/>
            <person name="Turner P."/>
            <person name="Pitt J.I."/>
            <person name="Lacey E."/>
            <person name="Chooi Y.H."/>
            <person name="Piggott A.M."/>
        </authorList>
    </citation>
    <scope>NUCLEOTIDE SEQUENCE</scope>
    <source>
        <strain evidence="10">MST-FP2251</strain>
    </source>
</reference>
<evidence type="ECO:0000256" key="9">
    <source>
        <dbReference type="SAM" id="Phobius"/>
    </source>
</evidence>
<evidence type="ECO:0000256" key="3">
    <source>
        <dbReference type="ARBA" id="ARBA00022723"/>
    </source>
</evidence>
<dbReference type="SUPFAM" id="SSF48264">
    <property type="entry name" value="Cytochrome P450"/>
    <property type="match status" value="1"/>
</dbReference>
<dbReference type="Proteomes" id="UP001194746">
    <property type="component" value="Unassembled WGS sequence"/>
</dbReference>
<keyword evidence="9" id="KW-0812">Transmembrane</keyword>
<evidence type="ECO:0008006" key="12">
    <source>
        <dbReference type="Google" id="ProtNLM"/>
    </source>
</evidence>
<dbReference type="AlphaFoldDB" id="A0AAD4GSM5"/>
<dbReference type="InterPro" id="IPR001128">
    <property type="entry name" value="Cyt_P450"/>
</dbReference>
<comment type="similarity">
    <text evidence="2 8">Belongs to the cytochrome P450 family.</text>
</comment>
<dbReference type="PROSITE" id="PS00086">
    <property type="entry name" value="CYTOCHROME_P450"/>
    <property type="match status" value="1"/>
</dbReference>
<feature type="binding site" description="axial binding residue" evidence="7">
    <location>
        <position position="445"/>
    </location>
    <ligand>
        <name>heme</name>
        <dbReference type="ChEBI" id="CHEBI:30413"/>
    </ligand>
    <ligandPart>
        <name>Fe</name>
        <dbReference type="ChEBI" id="CHEBI:18248"/>
    </ligandPart>
</feature>
<dbReference type="GO" id="GO:0020037">
    <property type="term" value="F:heme binding"/>
    <property type="evidence" value="ECO:0007669"/>
    <property type="project" value="InterPro"/>
</dbReference>
<evidence type="ECO:0000313" key="10">
    <source>
        <dbReference type="EMBL" id="KAF9886558.1"/>
    </source>
</evidence>
<keyword evidence="3 7" id="KW-0479">Metal-binding</keyword>
<keyword evidence="6 8" id="KW-0503">Monooxygenase</keyword>
<dbReference type="InterPro" id="IPR017972">
    <property type="entry name" value="Cyt_P450_CS"/>
</dbReference>
<evidence type="ECO:0000313" key="11">
    <source>
        <dbReference type="Proteomes" id="UP001194746"/>
    </source>
</evidence>
<sequence>MVVGTYLPDGRIPGLPSVITLFVIISFITTFLYRRHFHPLAHFPGPAAATLSSRWLYKQLMTGHAEEALEELHARYRTRALRIGPNELHISDPELYKTIYSQYKPFPKYAPFYDAFDGPHTIFTEVDPELHKERRDLLKPFFSHGTLLKIEGLIQQRAVVLVNKIAPLSKTQSSIDIIQAIRCLIFDVTIRFSFAASSNLIEEKQDSFQASVVNTFDSLGARPYKNAQWPLPQKTAAWTPRALTHMVHPQDANFLDVISLARKCVTQYETEKNSTSHPVIFDHLQSLSPNEKISEAVDLLFAGSDTTATSLTTGIMYILLDPDVHRKVVDALNDVDPDEHGYFPLQRLEKVNYLVACVKESIRMAVGVPGRLPRVVPSNPGRPFMVDGQIVPAGAVVSISAYTMNFSEEQWGPDARSFNPDRWLQDGSENLSQYLCSFSKGRRMCIGQNVASAEILILLAYLFKSFKLSFLPDFQMPERKDQFVTRFSTGLPVHFEKI</sequence>
<dbReference type="EMBL" id="VCAU01000075">
    <property type="protein sequence ID" value="KAF9886558.1"/>
    <property type="molecule type" value="Genomic_DNA"/>
</dbReference>
<dbReference type="InterPro" id="IPR050121">
    <property type="entry name" value="Cytochrome_P450_monoxygenase"/>
</dbReference>
<dbReference type="InterPro" id="IPR002401">
    <property type="entry name" value="Cyt_P450_E_grp-I"/>
</dbReference>
<dbReference type="PANTHER" id="PTHR24305">
    <property type="entry name" value="CYTOCHROME P450"/>
    <property type="match status" value="1"/>
</dbReference>
<keyword evidence="7 8" id="KW-0349">Heme</keyword>
<dbReference type="GO" id="GO:0005506">
    <property type="term" value="F:iron ion binding"/>
    <property type="evidence" value="ECO:0007669"/>
    <property type="project" value="InterPro"/>
</dbReference>
<proteinExistence type="inferred from homology"/>
<evidence type="ECO:0000256" key="7">
    <source>
        <dbReference type="PIRSR" id="PIRSR602401-1"/>
    </source>
</evidence>
<protein>
    <recommendedName>
        <fullName evidence="12">Cytochrome P450</fullName>
    </recommendedName>
</protein>
<keyword evidence="9" id="KW-1133">Transmembrane helix</keyword>
<evidence type="ECO:0000256" key="8">
    <source>
        <dbReference type="RuleBase" id="RU000461"/>
    </source>
</evidence>
<dbReference type="GO" id="GO:0016705">
    <property type="term" value="F:oxidoreductase activity, acting on paired donors, with incorporation or reduction of molecular oxygen"/>
    <property type="evidence" value="ECO:0007669"/>
    <property type="project" value="InterPro"/>
</dbReference>
<evidence type="ECO:0000256" key="6">
    <source>
        <dbReference type="ARBA" id="ARBA00023033"/>
    </source>
</evidence>
<accession>A0AAD4GSM5</accession>
<evidence type="ECO:0000256" key="1">
    <source>
        <dbReference type="ARBA" id="ARBA00001971"/>
    </source>
</evidence>
<name>A0AAD4GSM5_ASPNN</name>
<comment type="cofactor">
    <cofactor evidence="1 7">
        <name>heme</name>
        <dbReference type="ChEBI" id="CHEBI:30413"/>
    </cofactor>
</comment>
<dbReference type="Gene3D" id="1.10.630.10">
    <property type="entry name" value="Cytochrome P450"/>
    <property type="match status" value="1"/>
</dbReference>
<dbReference type="CDD" id="cd11062">
    <property type="entry name" value="CYP58-like"/>
    <property type="match status" value="1"/>
</dbReference>
<dbReference type="PANTHER" id="PTHR24305:SF234">
    <property type="entry name" value="CYTOCHROME P450"/>
    <property type="match status" value="1"/>
</dbReference>
<dbReference type="PRINTS" id="PR00463">
    <property type="entry name" value="EP450I"/>
</dbReference>
<gene>
    <name evidence="10" type="ORF">FE257_011330</name>
</gene>
<evidence type="ECO:0000256" key="2">
    <source>
        <dbReference type="ARBA" id="ARBA00010617"/>
    </source>
</evidence>
<organism evidence="10 11">
    <name type="scientific">Aspergillus nanangensis</name>
    <dbReference type="NCBI Taxonomy" id="2582783"/>
    <lineage>
        <taxon>Eukaryota</taxon>
        <taxon>Fungi</taxon>
        <taxon>Dikarya</taxon>
        <taxon>Ascomycota</taxon>
        <taxon>Pezizomycotina</taxon>
        <taxon>Eurotiomycetes</taxon>
        <taxon>Eurotiomycetidae</taxon>
        <taxon>Eurotiales</taxon>
        <taxon>Aspergillaceae</taxon>
        <taxon>Aspergillus</taxon>
        <taxon>Aspergillus subgen. Circumdati</taxon>
    </lineage>
</organism>
<keyword evidence="4 8" id="KW-0560">Oxidoreductase</keyword>
<feature type="transmembrane region" description="Helical" evidence="9">
    <location>
        <begin position="12"/>
        <end position="33"/>
    </location>
</feature>
<dbReference type="GO" id="GO:0004497">
    <property type="term" value="F:monooxygenase activity"/>
    <property type="evidence" value="ECO:0007669"/>
    <property type="project" value="UniProtKB-KW"/>
</dbReference>
<keyword evidence="11" id="KW-1185">Reference proteome</keyword>
<reference evidence="10" key="2">
    <citation type="submission" date="2020-02" db="EMBL/GenBank/DDBJ databases">
        <authorList>
            <person name="Gilchrist C.L.M."/>
            <person name="Chooi Y.-H."/>
        </authorList>
    </citation>
    <scope>NUCLEOTIDE SEQUENCE</scope>
    <source>
        <strain evidence="10">MST-FP2251</strain>
    </source>
</reference>